<feature type="region of interest" description="Disordered" evidence="1">
    <location>
        <begin position="1"/>
        <end position="58"/>
    </location>
</feature>
<dbReference type="RefSeq" id="WP_150051310.1">
    <property type="nucleotide sequence ID" value="NZ_VWPC01000012.1"/>
</dbReference>
<evidence type="ECO:0000313" key="2">
    <source>
        <dbReference type="EMBL" id="KAA5841835.1"/>
    </source>
</evidence>
<accession>A0AB34C564</accession>
<gene>
    <name evidence="2" type="ORF">F2A38_14955</name>
</gene>
<dbReference type="AlphaFoldDB" id="A0AB34C564"/>
<reference evidence="2 3" key="1">
    <citation type="submission" date="2019-09" db="EMBL/GenBank/DDBJ databases">
        <authorList>
            <person name="Vacheron J."/>
            <person name="Dubost A."/>
            <person name="Prigent-Combaret C."/>
            <person name="Muller D."/>
        </authorList>
    </citation>
    <scope>NUCLEOTIDE SEQUENCE [LARGE SCALE GENOMIC DNA]</scope>
    <source>
        <strain evidence="2 3">JV497</strain>
    </source>
</reference>
<dbReference type="EMBL" id="VWPC01000012">
    <property type="protein sequence ID" value="KAA5841835.1"/>
    <property type="molecule type" value="Genomic_DNA"/>
</dbReference>
<proteinExistence type="predicted"/>
<evidence type="ECO:0000256" key="1">
    <source>
        <dbReference type="SAM" id="MobiDB-lite"/>
    </source>
</evidence>
<dbReference type="Proteomes" id="UP000323924">
    <property type="component" value="Unassembled WGS sequence"/>
</dbReference>
<comment type="caution">
    <text evidence="2">The sequence shown here is derived from an EMBL/GenBank/DDBJ whole genome shotgun (WGS) entry which is preliminary data.</text>
</comment>
<organism evidence="2 3">
    <name type="scientific">Pseudomonas chlororaphis</name>
    <dbReference type="NCBI Taxonomy" id="587753"/>
    <lineage>
        <taxon>Bacteria</taxon>
        <taxon>Pseudomonadati</taxon>
        <taxon>Pseudomonadota</taxon>
        <taxon>Gammaproteobacteria</taxon>
        <taxon>Pseudomonadales</taxon>
        <taxon>Pseudomonadaceae</taxon>
        <taxon>Pseudomonas</taxon>
    </lineage>
</organism>
<feature type="compositionally biased region" description="Polar residues" evidence="1">
    <location>
        <begin position="1"/>
        <end position="17"/>
    </location>
</feature>
<protein>
    <submittedName>
        <fullName evidence="2">Uncharacterized protein</fullName>
    </submittedName>
</protein>
<evidence type="ECO:0000313" key="3">
    <source>
        <dbReference type="Proteomes" id="UP000323924"/>
    </source>
</evidence>
<sequence length="72" mass="7630">MNHESYNPKASTSTSGTAPEERPGQPDPGDEEEQSHGLDDAATPGPAQGNEQEAEDIARKIAEIERKVADGN</sequence>
<name>A0AB34C564_9PSED</name>